<dbReference type="FunFam" id="3.40.50.300:FF:000025">
    <property type="entry name" value="ATP-dependent Clp protease subunit"/>
    <property type="match status" value="1"/>
</dbReference>
<dbReference type="GO" id="GO:0005524">
    <property type="term" value="F:ATP binding"/>
    <property type="evidence" value="ECO:0007669"/>
    <property type="project" value="UniProtKB-KW"/>
</dbReference>
<dbReference type="Pfam" id="PF17871">
    <property type="entry name" value="AAA_lid_9"/>
    <property type="match status" value="1"/>
</dbReference>
<dbReference type="Pfam" id="PF00004">
    <property type="entry name" value="AAA"/>
    <property type="match status" value="1"/>
</dbReference>
<dbReference type="InterPro" id="IPR004176">
    <property type="entry name" value="Clp_R_N"/>
</dbReference>
<feature type="region of interest" description="Disordered" evidence="11">
    <location>
        <begin position="175"/>
        <end position="196"/>
    </location>
</feature>
<sequence length="866" mass="92860">MPEDFTEAGANSFDEFLSRYLAGEQARQARSIDLSRFLTARTQSILREAGRFALERGQTELDALHVLRVIVDDESVKQAIARIGVSPERIITAAEARLPAATDVASSAAATITPSASRALFHSYQVARSSGSTYIDPEHLFFALVLGQDAPAGQVLARAGVTAEALTQQIRETVTAGEPGDDGLGDDAPAASAAASATPMLDSYGTDLTQRAANGELDPVIGRADEIEQTIEILSRRTKNNPVLVGEAGVGKTAIVEGLARAIVEESVPEQLLGRRVISLDLPAMLAGTRYRGDFEERLTKTMEEIAAHQGELIIFVDEVHTVVGAGGAGDGGMDASNILKPRLARGELHLVGATTLSEYRKIEKDPALERRFQPVKVGEPSIEDAVQILHGLAPAYEGHHGVRYTDAALRASVELSARYLSDRVLPDKAIDLIDQAGARLRLKLGMKTDVPALIARLAELEADKNAAVGAEHYEEASRIRDEIEGVQTRLDAATAKAGATASAGRTTATGEAHVIDEAQIAAVISRATGIPVNRLTESERERLGDLEGELHGRVIGQDDAVTAVAKAVRRSRTGMGDARRPVGSFLFLGPTGVGKTELAKSLAASLFDDEAAVIRFDMSEFGERHTVSRLVGAPPGYVGYDEAGQLTERVRRNPYSIVLFDEIEKAHPDVFNLLLQVLDDGRLTDGQGRTVDFRNTVIVMTSNLGSEFLASRSGALGFVAGSDASGYGSAEDVRQRVMGKVREAMRPEFLNRIDEIVLFQKLDRPQLERIVRLMLGATASRLAAREVGFEVTGAAVALLSERGYEPEYGARPLHRVIQREIDDRIADLFVSGEVGNGETVRVDVVSGEFVVTSVPHATANVPQAA</sequence>
<dbReference type="CDD" id="cd19499">
    <property type="entry name" value="RecA-like_ClpB_Hsp104-like"/>
    <property type="match status" value="1"/>
</dbReference>
<evidence type="ECO:0000259" key="12">
    <source>
        <dbReference type="PROSITE" id="PS51903"/>
    </source>
</evidence>
<gene>
    <name evidence="13" type="ORF">AWU67_04090</name>
</gene>
<accession>A0A109QYB8</accession>
<dbReference type="InterPro" id="IPR003959">
    <property type="entry name" value="ATPase_AAA_core"/>
</dbReference>
<dbReference type="PROSITE" id="PS00871">
    <property type="entry name" value="CLPAB_2"/>
    <property type="match status" value="1"/>
</dbReference>
<evidence type="ECO:0000256" key="1">
    <source>
        <dbReference type="ARBA" id="ARBA00008675"/>
    </source>
</evidence>
<dbReference type="SUPFAM" id="SSF81923">
    <property type="entry name" value="Double Clp-N motif"/>
    <property type="match status" value="1"/>
</dbReference>
<dbReference type="Pfam" id="PF02861">
    <property type="entry name" value="Clp_N"/>
    <property type="match status" value="1"/>
</dbReference>
<dbReference type="RefSeq" id="WP_067232113.1">
    <property type="nucleotide sequence ID" value="NZ_CP014145.1"/>
</dbReference>
<dbReference type="SUPFAM" id="SSF52540">
    <property type="entry name" value="P-loop containing nucleoside triphosphate hydrolases"/>
    <property type="match status" value="2"/>
</dbReference>
<proteinExistence type="inferred from homology"/>
<dbReference type="InterPro" id="IPR027417">
    <property type="entry name" value="P-loop_NTPase"/>
</dbReference>
<dbReference type="InterPro" id="IPR041546">
    <property type="entry name" value="ClpA/ClpB_AAA_lid"/>
</dbReference>
<feature type="domain" description="Clp R" evidence="12">
    <location>
        <begin position="34"/>
        <end position="177"/>
    </location>
</feature>
<dbReference type="InterPro" id="IPR050130">
    <property type="entry name" value="ClpA_ClpB"/>
</dbReference>
<reference evidence="14" key="2">
    <citation type="submission" date="2016-01" db="EMBL/GenBank/DDBJ databases">
        <title>First complete genome sequence of a species in the genus Microterricola, an extremophilic cold active enzyme producing strain ERGS5:02 isolated from Sikkim Himalaya.</title>
        <authorList>
            <person name="Kumar R."/>
            <person name="Singh D."/>
            <person name="Swarnkar M.K."/>
        </authorList>
    </citation>
    <scope>NUCLEOTIDE SEQUENCE [LARGE SCALE GENOMIC DNA]</scope>
    <source>
        <strain evidence="14">ERGS5:02</strain>
    </source>
</reference>
<dbReference type="Gene3D" id="1.10.8.60">
    <property type="match status" value="2"/>
</dbReference>
<name>A0A109QYB8_9MICO</name>
<evidence type="ECO:0000256" key="2">
    <source>
        <dbReference type="ARBA" id="ARBA00022737"/>
    </source>
</evidence>
<protein>
    <submittedName>
        <fullName evidence="13">AAA family ATPase</fullName>
    </submittedName>
</protein>
<dbReference type="InterPro" id="IPR036628">
    <property type="entry name" value="Clp_N_dom_sf"/>
</dbReference>
<dbReference type="EMBL" id="CP014145">
    <property type="protein sequence ID" value="AMB60335.1"/>
    <property type="molecule type" value="Genomic_DNA"/>
</dbReference>
<evidence type="ECO:0000256" key="8">
    <source>
        <dbReference type="ARBA" id="ARBA00026057"/>
    </source>
</evidence>
<evidence type="ECO:0000256" key="11">
    <source>
        <dbReference type="SAM" id="MobiDB-lite"/>
    </source>
</evidence>
<dbReference type="Proteomes" id="UP000058305">
    <property type="component" value="Chromosome"/>
</dbReference>
<dbReference type="SMART" id="SM01086">
    <property type="entry name" value="ClpB_D2-small"/>
    <property type="match status" value="1"/>
</dbReference>
<dbReference type="SMART" id="SM00382">
    <property type="entry name" value="AAA"/>
    <property type="match status" value="2"/>
</dbReference>
<keyword evidence="2 9" id="KW-0677">Repeat</keyword>
<dbReference type="PANTHER" id="PTHR11638">
    <property type="entry name" value="ATP-DEPENDENT CLP PROTEASE"/>
    <property type="match status" value="1"/>
</dbReference>
<dbReference type="AlphaFoldDB" id="A0A109QYB8"/>
<dbReference type="PROSITE" id="PS51903">
    <property type="entry name" value="CLP_R"/>
    <property type="match status" value="1"/>
</dbReference>
<evidence type="ECO:0000256" key="4">
    <source>
        <dbReference type="ARBA" id="ARBA00022840"/>
    </source>
</evidence>
<dbReference type="InterPro" id="IPR028299">
    <property type="entry name" value="ClpA/B_CS2"/>
</dbReference>
<dbReference type="GO" id="GO:0016887">
    <property type="term" value="F:ATP hydrolysis activity"/>
    <property type="evidence" value="ECO:0007669"/>
    <property type="project" value="InterPro"/>
</dbReference>
<dbReference type="GO" id="GO:0005737">
    <property type="term" value="C:cytoplasm"/>
    <property type="evidence" value="ECO:0007669"/>
    <property type="project" value="TreeGrafter"/>
</dbReference>
<evidence type="ECO:0000313" key="13">
    <source>
        <dbReference type="EMBL" id="AMB60335.1"/>
    </source>
</evidence>
<dbReference type="InterPro" id="IPR003593">
    <property type="entry name" value="AAA+_ATPase"/>
</dbReference>
<evidence type="ECO:0000256" key="6">
    <source>
        <dbReference type="ARBA" id="ARBA00023054"/>
    </source>
</evidence>
<keyword evidence="4 10" id="KW-0067">ATP-binding</keyword>
<organism evidence="13 14">
    <name type="scientific">Microterricola viridarii</name>
    <dbReference type="NCBI Taxonomy" id="412690"/>
    <lineage>
        <taxon>Bacteria</taxon>
        <taxon>Bacillati</taxon>
        <taxon>Actinomycetota</taxon>
        <taxon>Actinomycetes</taxon>
        <taxon>Micrococcales</taxon>
        <taxon>Microbacteriaceae</taxon>
        <taxon>Microterricola</taxon>
    </lineage>
</organism>
<dbReference type="FunFam" id="3.40.50.300:FF:000010">
    <property type="entry name" value="Chaperone clpB 1, putative"/>
    <property type="match status" value="1"/>
</dbReference>
<dbReference type="InterPro" id="IPR019489">
    <property type="entry name" value="Clp_ATPase_C"/>
</dbReference>
<keyword evidence="5" id="KW-0346">Stress response</keyword>
<dbReference type="PROSITE" id="PS00870">
    <property type="entry name" value="CLPAB_1"/>
    <property type="match status" value="1"/>
</dbReference>
<evidence type="ECO:0000256" key="5">
    <source>
        <dbReference type="ARBA" id="ARBA00023016"/>
    </source>
</evidence>
<dbReference type="Pfam" id="PF10431">
    <property type="entry name" value="ClpB_D2-small"/>
    <property type="match status" value="1"/>
</dbReference>
<evidence type="ECO:0000313" key="14">
    <source>
        <dbReference type="Proteomes" id="UP000058305"/>
    </source>
</evidence>
<dbReference type="Gene3D" id="1.10.1780.10">
    <property type="entry name" value="Clp, N-terminal domain"/>
    <property type="match status" value="1"/>
</dbReference>
<dbReference type="CDD" id="cd00009">
    <property type="entry name" value="AAA"/>
    <property type="match status" value="1"/>
</dbReference>
<comment type="similarity">
    <text evidence="1 10">Belongs to the ClpA/ClpB family.</text>
</comment>
<dbReference type="InterPro" id="IPR018368">
    <property type="entry name" value="ClpA/B_CS1"/>
</dbReference>
<dbReference type="KEGG" id="mvd:AWU67_04090"/>
<feature type="compositionally biased region" description="Low complexity" evidence="11">
    <location>
        <begin position="186"/>
        <end position="196"/>
    </location>
</feature>
<evidence type="ECO:0000256" key="10">
    <source>
        <dbReference type="RuleBase" id="RU004432"/>
    </source>
</evidence>
<dbReference type="Gene3D" id="4.10.860.10">
    <property type="entry name" value="UVR domain"/>
    <property type="match status" value="1"/>
</dbReference>
<evidence type="ECO:0000256" key="3">
    <source>
        <dbReference type="ARBA" id="ARBA00022741"/>
    </source>
</evidence>
<evidence type="ECO:0000256" key="9">
    <source>
        <dbReference type="PROSITE-ProRule" id="PRU01251"/>
    </source>
</evidence>
<keyword evidence="7 10" id="KW-0143">Chaperone</keyword>
<keyword evidence="14" id="KW-1185">Reference proteome</keyword>
<dbReference type="GO" id="GO:0034605">
    <property type="term" value="P:cellular response to heat"/>
    <property type="evidence" value="ECO:0007669"/>
    <property type="project" value="TreeGrafter"/>
</dbReference>
<comment type="subunit">
    <text evidence="8">Homohexamer. The oligomerization is ATP-dependent.</text>
</comment>
<dbReference type="PRINTS" id="PR00300">
    <property type="entry name" value="CLPPROTEASEA"/>
</dbReference>
<dbReference type="InterPro" id="IPR001270">
    <property type="entry name" value="ClpA/B"/>
</dbReference>
<dbReference type="Gene3D" id="3.40.50.300">
    <property type="entry name" value="P-loop containing nucleotide triphosphate hydrolases"/>
    <property type="match status" value="2"/>
</dbReference>
<dbReference type="OrthoDB" id="9803641at2"/>
<dbReference type="Pfam" id="PF07724">
    <property type="entry name" value="AAA_2"/>
    <property type="match status" value="1"/>
</dbReference>
<keyword evidence="6" id="KW-0175">Coiled coil</keyword>
<evidence type="ECO:0000256" key="7">
    <source>
        <dbReference type="ARBA" id="ARBA00023186"/>
    </source>
</evidence>
<dbReference type="PANTHER" id="PTHR11638:SF18">
    <property type="entry name" value="HEAT SHOCK PROTEIN 104"/>
    <property type="match status" value="1"/>
</dbReference>
<reference evidence="13 14" key="1">
    <citation type="journal article" date="2016" name="J. Biotechnol.">
        <title>First complete genome sequence of a species in the genus Microterricola, an extremophilic cold active enzyme producing bacterial strain ERGS5:02 isolated from Sikkim Himalaya.</title>
        <authorList>
            <person name="Himanshu"/>
            <person name="Swarnkar M.K."/>
            <person name="Singh D."/>
            <person name="Kumar R."/>
        </authorList>
    </citation>
    <scope>NUCLEOTIDE SEQUENCE [LARGE SCALE GENOMIC DNA]</scope>
    <source>
        <strain evidence="13 14">ERGS5:02</strain>
    </source>
</reference>
<keyword evidence="3 10" id="KW-0547">Nucleotide-binding</keyword>